<dbReference type="NCBIfam" id="TIGR01730">
    <property type="entry name" value="RND_mfp"/>
    <property type="match status" value="1"/>
</dbReference>
<comment type="similarity">
    <text evidence="1">Belongs to the membrane fusion protein (MFP) (TC 8.A.1) family.</text>
</comment>
<dbReference type="Gene3D" id="2.40.50.100">
    <property type="match status" value="1"/>
</dbReference>
<feature type="coiled-coil region" evidence="2">
    <location>
        <begin position="114"/>
        <end position="143"/>
    </location>
</feature>
<keyword evidence="7" id="KW-1185">Reference proteome</keyword>
<proteinExistence type="inferred from homology"/>
<feature type="compositionally biased region" description="Polar residues" evidence="3">
    <location>
        <begin position="387"/>
        <end position="396"/>
    </location>
</feature>
<dbReference type="Pfam" id="PF25967">
    <property type="entry name" value="RND-MFP_C"/>
    <property type="match status" value="1"/>
</dbReference>
<dbReference type="GO" id="GO:0015562">
    <property type="term" value="F:efflux transmembrane transporter activity"/>
    <property type="evidence" value="ECO:0007669"/>
    <property type="project" value="TreeGrafter"/>
</dbReference>
<evidence type="ECO:0000259" key="5">
    <source>
        <dbReference type="Pfam" id="PF25967"/>
    </source>
</evidence>
<dbReference type="Pfam" id="PF25954">
    <property type="entry name" value="Beta-barrel_RND_2"/>
    <property type="match status" value="1"/>
</dbReference>
<accession>A0A3M2HRW6</accession>
<protein>
    <submittedName>
        <fullName evidence="6">Efflux RND transporter periplasmic adaptor subunit</fullName>
    </submittedName>
</protein>
<evidence type="ECO:0000313" key="7">
    <source>
        <dbReference type="Proteomes" id="UP000269774"/>
    </source>
</evidence>
<feature type="domain" description="Multidrug resistance protein MdtA-like C-terminal permuted SH3" evidence="5">
    <location>
        <begin position="297"/>
        <end position="355"/>
    </location>
</feature>
<dbReference type="InterPro" id="IPR058627">
    <property type="entry name" value="MdtA-like_C"/>
</dbReference>
<keyword evidence="2" id="KW-0175">Coiled coil</keyword>
<evidence type="ECO:0000256" key="2">
    <source>
        <dbReference type="SAM" id="Coils"/>
    </source>
</evidence>
<name>A0A3M2HRW6_9GAMM</name>
<reference evidence="6 7" key="1">
    <citation type="submission" date="2018-10" db="EMBL/GenBank/DDBJ databases">
        <title>Pseudomonas zhaodongensis NEAU-ST5-21(T) genome.</title>
        <authorList>
            <person name="Peng J."/>
            <person name="Liu Z.-P."/>
        </authorList>
    </citation>
    <scope>NUCLEOTIDE SEQUENCE [LARGE SCALE GENOMIC DNA]</scope>
    <source>
        <strain evidence="6 7">NEAU-ST5-21</strain>
    </source>
</reference>
<dbReference type="RefSeq" id="WP_122164879.1">
    <property type="nucleotide sequence ID" value="NZ_JAMOIB010000005.1"/>
</dbReference>
<dbReference type="InterPro" id="IPR006143">
    <property type="entry name" value="RND_pump_MFP"/>
</dbReference>
<dbReference type="Proteomes" id="UP000269774">
    <property type="component" value="Unassembled WGS sequence"/>
</dbReference>
<evidence type="ECO:0000256" key="1">
    <source>
        <dbReference type="ARBA" id="ARBA00009477"/>
    </source>
</evidence>
<dbReference type="SUPFAM" id="SSF111369">
    <property type="entry name" value="HlyD-like secretion proteins"/>
    <property type="match status" value="1"/>
</dbReference>
<sequence>MKRTTRQLAFILIGIVAAFTVAIGLLTRWKPDQSPPNEKTVATAKPALTVSVTTPQPMTLPVRIAANGNIMPWQEASVGTEADGLRLAEVNVDVGDVVQRHQVLATFAADSVNAELAQRHAATAEAEAALAEAQANAQRARQLQTTGALSAQQINQYVTAERTAQARLEAARANEQTQQLRVTQTRVLAPDDGVISARSATLGAVLPAGQELFRLIRGRRLEWRAEVAASDLPRLQPGQLAQIRLTNDQVVEGRLRMIAPMVDTQTRNGLVYVDLPPDSPARAGMFARGEFDVGTDQAMTLPQSAVLLRDGFSYVLRVGKDAKVAQTKVTVGRRVGKHVEITGGISPEIPVVLAGGGFLGDGDLVRVVEELASSRDPVKPGEGPVVVTQQSSGGAQ</sequence>
<gene>
    <name evidence="6" type="ORF">EA797_08975</name>
</gene>
<feature type="domain" description="CusB-like beta-barrel" evidence="4">
    <location>
        <begin position="225"/>
        <end position="291"/>
    </location>
</feature>
<organism evidence="6 7">
    <name type="scientific">Stutzerimonas zhaodongensis</name>
    <dbReference type="NCBI Taxonomy" id="1176257"/>
    <lineage>
        <taxon>Bacteria</taxon>
        <taxon>Pseudomonadati</taxon>
        <taxon>Pseudomonadota</taxon>
        <taxon>Gammaproteobacteria</taxon>
        <taxon>Pseudomonadales</taxon>
        <taxon>Pseudomonadaceae</taxon>
        <taxon>Stutzerimonas</taxon>
    </lineage>
</organism>
<evidence type="ECO:0000259" key="4">
    <source>
        <dbReference type="Pfam" id="PF25954"/>
    </source>
</evidence>
<dbReference type="PANTHER" id="PTHR30469">
    <property type="entry name" value="MULTIDRUG RESISTANCE PROTEIN MDTA"/>
    <property type="match status" value="1"/>
</dbReference>
<evidence type="ECO:0000256" key="3">
    <source>
        <dbReference type="SAM" id="MobiDB-lite"/>
    </source>
</evidence>
<dbReference type="Gene3D" id="1.10.287.470">
    <property type="entry name" value="Helix hairpin bin"/>
    <property type="match status" value="1"/>
</dbReference>
<feature type="region of interest" description="Disordered" evidence="3">
    <location>
        <begin position="375"/>
        <end position="396"/>
    </location>
</feature>
<evidence type="ECO:0000313" key="6">
    <source>
        <dbReference type="EMBL" id="RMH89682.1"/>
    </source>
</evidence>
<dbReference type="PANTHER" id="PTHR30469:SF15">
    <property type="entry name" value="HLYD FAMILY OF SECRETION PROTEINS"/>
    <property type="match status" value="1"/>
</dbReference>
<dbReference type="InterPro" id="IPR058792">
    <property type="entry name" value="Beta-barrel_RND_2"/>
</dbReference>
<dbReference type="Gene3D" id="2.40.420.20">
    <property type="match status" value="1"/>
</dbReference>
<dbReference type="Gene3D" id="2.40.30.170">
    <property type="match status" value="1"/>
</dbReference>
<dbReference type="AlphaFoldDB" id="A0A3M2HRW6"/>
<dbReference type="EMBL" id="RFFM01000002">
    <property type="protein sequence ID" value="RMH89682.1"/>
    <property type="molecule type" value="Genomic_DNA"/>
</dbReference>
<dbReference type="OrthoDB" id="7265739at2"/>
<comment type="caution">
    <text evidence="6">The sequence shown here is derived from an EMBL/GenBank/DDBJ whole genome shotgun (WGS) entry which is preliminary data.</text>
</comment>
<dbReference type="GO" id="GO:1990281">
    <property type="term" value="C:efflux pump complex"/>
    <property type="evidence" value="ECO:0007669"/>
    <property type="project" value="TreeGrafter"/>
</dbReference>